<accession>A0AAV6IB41</accession>
<organism evidence="2 3">
    <name type="scientific">Rhododendron griersonianum</name>
    <dbReference type="NCBI Taxonomy" id="479676"/>
    <lineage>
        <taxon>Eukaryota</taxon>
        <taxon>Viridiplantae</taxon>
        <taxon>Streptophyta</taxon>
        <taxon>Embryophyta</taxon>
        <taxon>Tracheophyta</taxon>
        <taxon>Spermatophyta</taxon>
        <taxon>Magnoliopsida</taxon>
        <taxon>eudicotyledons</taxon>
        <taxon>Gunneridae</taxon>
        <taxon>Pentapetalae</taxon>
        <taxon>asterids</taxon>
        <taxon>Ericales</taxon>
        <taxon>Ericaceae</taxon>
        <taxon>Ericoideae</taxon>
        <taxon>Rhodoreae</taxon>
        <taxon>Rhododendron</taxon>
    </lineage>
</organism>
<gene>
    <name evidence="2" type="ORF">RHGRI_032281</name>
</gene>
<name>A0AAV6IB41_9ERIC</name>
<dbReference type="EMBL" id="JACTNZ010000011">
    <property type="protein sequence ID" value="KAG5525926.1"/>
    <property type="molecule type" value="Genomic_DNA"/>
</dbReference>
<feature type="compositionally biased region" description="Gly residues" evidence="1">
    <location>
        <begin position="156"/>
        <end position="166"/>
    </location>
</feature>
<feature type="region of interest" description="Disordered" evidence="1">
    <location>
        <begin position="130"/>
        <end position="184"/>
    </location>
</feature>
<evidence type="ECO:0000313" key="2">
    <source>
        <dbReference type="EMBL" id="KAG5525926.1"/>
    </source>
</evidence>
<evidence type="ECO:0000313" key="3">
    <source>
        <dbReference type="Proteomes" id="UP000823749"/>
    </source>
</evidence>
<dbReference type="PANTHER" id="PTHR35167:SF3">
    <property type="entry name" value="OS05G0216466 PROTEIN"/>
    <property type="match status" value="1"/>
</dbReference>
<dbReference type="PANTHER" id="PTHR35167">
    <property type="entry name" value="OS05G0216466 PROTEIN"/>
    <property type="match status" value="1"/>
</dbReference>
<proteinExistence type="predicted"/>
<dbReference type="AlphaFoldDB" id="A0AAV6IB41"/>
<comment type="caution">
    <text evidence="2">The sequence shown here is derived from an EMBL/GenBank/DDBJ whole genome shotgun (WGS) entry which is preliminary data.</text>
</comment>
<reference evidence="2" key="1">
    <citation type="submission" date="2020-08" db="EMBL/GenBank/DDBJ databases">
        <title>Plant Genome Project.</title>
        <authorList>
            <person name="Zhang R.-G."/>
        </authorList>
    </citation>
    <scope>NUCLEOTIDE SEQUENCE</scope>
    <source>
        <strain evidence="2">WSP0</strain>
        <tissue evidence="2">Leaf</tissue>
    </source>
</reference>
<sequence>MEGSSLTNEEIEAALQLIQLISSGSRRRDTTIGRFKLEEEEYEEREDIGSTAAAYSSSPSPSSIKKILQRKNGSFGERKRSKLLLSSTGAQIRSGIQNEMKAAEQLLHLSEEEGEGGGRQESGSNISEAASYVTDASSAVAMETRADQERESEAKQGGGGGGGGGRSKSNRRGLSSSYMEEGEGDFMEEECCLADFLCRRRKRKFRSLIDIYTITNPSNGSRD</sequence>
<feature type="region of interest" description="Disordered" evidence="1">
    <location>
        <begin position="41"/>
        <end position="64"/>
    </location>
</feature>
<evidence type="ECO:0000256" key="1">
    <source>
        <dbReference type="SAM" id="MobiDB-lite"/>
    </source>
</evidence>
<protein>
    <submittedName>
        <fullName evidence="2">Uncharacterized protein</fullName>
    </submittedName>
</protein>
<dbReference type="Proteomes" id="UP000823749">
    <property type="component" value="Chromosome 11"/>
</dbReference>
<feature type="compositionally biased region" description="Basic and acidic residues" evidence="1">
    <location>
        <begin position="144"/>
        <end position="154"/>
    </location>
</feature>
<keyword evidence="3" id="KW-1185">Reference proteome</keyword>